<feature type="transmembrane region" description="Helical" evidence="15">
    <location>
        <begin position="460"/>
        <end position="483"/>
    </location>
</feature>
<dbReference type="Pfam" id="PF03522">
    <property type="entry name" value="SLC12"/>
    <property type="match status" value="1"/>
</dbReference>
<evidence type="ECO:0000256" key="8">
    <source>
        <dbReference type="ARBA" id="ARBA00022989"/>
    </source>
</evidence>
<feature type="transmembrane region" description="Helical" evidence="15">
    <location>
        <begin position="203"/>
        <end position="223"/>
    </location>
</feature>
<evidence type="ECO:0000256" key="12">
    <source>
        <dbReference type="ARBA" id="ARBA00023180"/>
    </source>
</evidence>
<feature type="transmembrane region" description="Helical" evidence="15">
    <location>
        <begin position="433"/>
        <end position="454"/>
    </location>
</feature>
<feature type="transmembrane region" description="Helical" evidence="15">
    <location>
        <begin position="378"/>
        <end position="401"/>
    </location>
</feature>
<dbReference type="GO" id="GO:0055075">
    <property type="term" value="P:potassium ion homeostasis"/>
    <property type="evidence" value="ECO:0007669"/>
    <property type="project" value="TreeGrafter"/>
</dbReference>
<dbReference type="GO" id="GO:0008511">
    <property type="term" value="F:sodium:potassium:chloride symporter activity"/>
    <property type="evidence" value="ECO:0007669"/>
    <property type="project" value="TreeGrafter"/>
</dbReference>
<dbReference type="InterPro" id="IPR004841">
    <property type="entry name" value="AA-permease/SLC12A_dom"/>
</dbReference>
<dbReference type="PANTHER" id="PTHR11827">
    <property type="entry name" value="SOLUTE CARRIER FAMILY 12, CATION COTRANSPORTERS"/>
    <property type="match status" value="1"/>
</dbReference>
<dbReference type="GO" id="GO:0055078">
    <property type="term" value="P:sodium ion homeostasis"/>
    <property type="evidence" value="ECO:0007669"/>
    <property type="project" value="TreeGrafter"/>
</dbReference>
<keyword evidence="8 15" id="KW-1133">Transmembrane helix</keyword>
<keyword evidence="9" id="KW-0915">Sodium</keyword>
<keyword evidence="3" id="KW-0813">Transport</keyword>
<dbReference type="Gene3D" id="1.20.1740.10">
    <property type="entry name" value="Amino acid/polyamine transporter I"/>
    <property type="match status" value="1"/>
</dbReference>
<keyword evidence="5 15" id="KW-0812">Transmembrane</keyword>
<dbReference type="AlphaFoldDB" id="A0A915KKT3"/>
<accession>A0A915KKT3</accession>
<dbReference type="GO" id="GO:1990573">
    <property type="term" value="P:potassium ion import across plasma membrane"/>
    <property type="evidence" value="ECO:0007669"/>
    <property type="project" value="TreeGrafter"/>
</dbReference>
<evidence type="ECO:0000256" key="15">
    <source>
        <dbReference type="SAM" id="Phobius"/>
    </source>
</evidence>
<evidence type="ECO:0000256" key="11">
    <source>
        <dbReference type="ARBA" id="ARBA00023136"/>
    </source>
</evidence>
<feature type="domain" description="SLC12A transporter C-terminal" evidence="17">
    <location>
        <begin position="600"/>
        <end position="738"/>
    </location>
</feature>
<sequence length="791" mass="87475">MQLSPLPSDSRRRESVVEQAPNIKHYAGSDKLRPTLAELHHELNNNDRCYPVQNDLSKDAESSNVEARNAAKQAAPVKFGWIVGVLVRCTLNILGGMLYLRISWVGGQAGIGLATLIILLSSVVTTLTCLSMCAICTNGEVKGGGAYFMLSRALGPEFGGSMGLIFSLANAFGAAMHCVAFAETCRDLMREHHARIIDADVNDIRIIGCSVLILLMCVVLIGVDFEAKAQLVLLVVLTISYVNYIVGTFVPPTPFKRSRGFVGYNFETFSRNFVPQWRHEHFFSVFSVYFPAATGIMAGANISGDLKDPSKAIPKGTLLAIFLTTIIYMVALWMVASSCERDASGVIDEFGQVAPCQNTTCPYGIMNHFQTMEMQSGFGPLITAGIFAATLSSALACLVSAPKLFQAVGRDKLFPKIDWFAKGFGKQGEPRRAYILCFFLSLGMCCVAELNMIAPYISNFYLATYALINYACFHGSLVQATGWRPSFKYYNKWLSFLGAVLCVGAMFLMGWIAAICTTVFIIILYIYLVHKKPGKYRKLCNTMLMSQKVPLSLDVNWGSSNQAQTYKSALEGMFKLLYTEQHIKNYMPQVLALTGNPVARPAMVDFINSFTKHKGLLLLGHIVIHRPNPEYYKCLNMWKKEVYTWLRNTKCKAFYCPMAANSMREGMQALLQLSGLGKLEPNIILLGFKHDWKTSSQAVIGEYFQLLHEAFDCEVGVGVLKVGSGLDFSAEMLEHNIGDTKRLSLPDPDQLPASYLPQSLGFQHESVLGVLHEESEDKLVIFLLNDGATNI</sequence>
<feature type="transmembrane region" description="Helical" evidence="15">
    <location>
        <begin position="495"/>
        <end position="528"/>
    </location>
</feature>
<dbReference type="Proteomes" id="UP000887565">
    <property type="component" value="Unplaced"/>
</dbReference>
<evidence type="ECO:0000256" key="14">
    <source>
        <dbReference type="ARBA" id="ARBA00023214"/>
    </source>
</evidence>
<evidence type="ECO:0000259" key="16">
    <source>
        <dbReference type="Pfam" id="PF00324"/>
    </source>
</evidence>
<keyword evidence="18" id="KW-1185">Reference proteome</keyword>
<keyword evidence="4" id="KW-0633">Potassium transport</keyword>
<dbReference type="GO" id="GO:0055064">
    <property type="term" value="P:chloride ion homeostasis"/>
    <property type="evidence" value="ECO:0007669"/>
    <property type="project" value="TreeGrafter"/>
</dbReference>
<keyword evidence="13" id="KW-0739">Sodium transport</keyword>
<evidence type="ECO:0000256" key="2">
    <source>
        <dbReference type="ARBA" id="ARBA00010593"/>
    </source>
</evidence>
<organism evidence="18 19">
    <name type="scientific">Romanomermis culicivorax</name>
    <name type="common">Nematode worm</name>
    <dbReference type="NCBI Taxonomy" id="13658"/>
    <lineage>
        <taxon>Eukaryota</taxon>
        <taxon>Metazoa</taxon>
        <taxon>Ecdysozoa</taxon>
        <taxon>Nematoda</taxon>
        <taxon>Enoplea</taxon>
        <taxon>Dorylaimia</taxon>
        <taxon>Mermithida</taxon>
        <taxon>Mermithoidea</taxon>
        <taxon>Mermithidae</taxon>
        <taxon>Romanomermis</taxon>
    </lineage>
</organism>
<comment type="similarity">
    <text evidence="2">Belongs to the SLC12A transporter family.</text>
</comment>
<feature type="transmembrane region" description="Helical" evidence="15">
    <location>
        <begin position="229"/>
        <end position="250"/>
    </location>
</feature>
<evidence type="ECO:0000313" key="18">
    <source>
        <dbReference type="Proteomes" id="UP000887565"/>
    </source>
</evidence>
<evidence type="ECO:0000256" key="3">
    <source>
        <dbReference type="ARBA" id="ARBA00022448"/>
    </source>
</evidence>
<dbReference type="InterPro" id="IPR004842">
    <property type="entry name" value="SLC12A_fam"/>
</dbReference>
<comment type="subcellular location">
    <subcellularLocation>
        <location evidence="1">Membrane</location>
        <topology evidence="1">Multi-pass membrane protein</topology>
    </subcellularLocation>
</comment>
<feature type="domain" description="Amino acid permease/ SLC12A" evidence="16">
    <location>
        <begin position="84"/>
        <end position="591"/>
    </location>
</feature>
<name>A0A915KKT3_ROMCU</name>
<protein>
    <submittedName>
        <fullName evidence="19">Uncharacterized protein</fullName>
    </submittedName>
</protein>
<evidence type="ECO:0000256" key="10">
    <source>
        <dbReference type="ARBA" id="ARBA00023065"/>
    </source>
</evidence>
<feature type="transmembrane region" description="Helical" evidence="15">
    <location>
        <begin position="112"/>
        <end position="138"/>
    </location>
</feature>
<evidence type="ECO:0000256" key="5">
    <source>
        <dbReference type="ARBA" id="ARBA00022692"/>
    </source>
</evidence>
<evidence type="ECO:0000256" key="1">
    <source>
        <dbReference type="ARBA" id="ARBA00004141"/>
    </source>
</evidence>
<feature type="transmembrane region" description="Helical" evidence="15">
    <location>
        <begin position="158"/>
        <end position="182"/>
    </location>
</feature>
<dbReference type="GO" id="GO:0016020">
    <property type="term" value="C:membrane"/>
    <property type="evidence" value="ECO:0007669"/>
    <property type="project" value="UniProtKB-SubCell"/>
</dbReference>
<keyword evidence="7" id="KW-0630">Potassium</keyword>
<dbReference type="InterPro" id="IPR018491">
    <property type="entry name" value="SLC12_C"/>
</dbReference>
<evidence type="ECO:0000256" key="9">
    <source>
        <dbReference type="ARBA" id="ARBA00023053"/>
    </source>
</evidence>
<dbReference type="PANTHER" id="PTHR11827:SF103">
    <property type="entry name" value="SODIUM CHLORIDE COTRANSPORTER 69, ISOFORM E"/>
    <property type="match status" value="1"/>
</dbReference>
<reference evidence="19" key="1">
    <citation type="submission" date="2022-11" db="UniProtKB">
        <authorList>
            <consortium name="WormBaseParasite"/>
        </authorList>
    </citation>
    <scope>IDENTIFICATION</scope>
</reference>
<keyword evidence="10" id="KW-0406">Ion transport</keyword>
<keyword evidence="6" id="KW-0769">Symport</keyword>
<proteinExistence type="inferred from homology"/>
<evidence type="ECO:0000256" key="6">
    <source>
        <dbReference type="ARBA" id="ARBA00022847"/>
    </source>
</evidence>
<evidence type="ECO:0000256" key="7">
    <source>
        <dbReference type="ARBA" id="ARBA00022958"/>
    </source>
</evidence>
<keyword evidence="12" id="KW-0325">Glycoprotein</keyword>
<dbReference type="GO" id="GO:0006884">
    <property type="term" value="P:cell volume homeostasis"/>
    <property type="evidence" value="ECO:0007669"/>
    <property type="project" value="TreeGrafter"/>
</dbReference>
<keyword evidence="14" id="KW-0868">Chloride</keyword>
<evidence type="ECO:0000259" key="17">
    <source>
        <dbReference type="Pfam" id="PF03522"/>
    </source>
</evidence>
<dbReference type="InterPro" id="IPR002443">
    <property type="entry name" value="SLC12A1/SLC12A2"/>
</dbReference>
<dbReference type="Pfam" id="PF00324">
    <property type="entry name" value="AA_permease"/>
    <property type="match status" value="1"/>
</dbReference>
<dbReference type="WBParaSite" id="nRc.2.0.1.t39375-RA">
    <property type="protein sequence ID" value="nRc.2.0.1.t39375-RA"/>
    <property type="gene ID" value="nRc.2.0.1.g39375"/>
</dbReference>
<keyword evidence="11 15" id="KW-0472">Membrane</keyword>
<feature type="transmembrane region" description="Helical" evidence="15">
    <location>
        <begin position="316"/>
        <end position="336"/>
    </location>
</feature>
<evidence type="ECO:0000256" key="13">
    <source>
        <dbReference type="ARBA" id="ARBA00023201"/>
    </source>
</evidence>
<dbReference type="PRINTS" id="PR01207">
    <property type="entry name" value="NAKCLTRNSPRT"/>
</dbReference>
<evidence type="ECO:0000313" key="19">
    <source>
        <dbReference type="WBParaSite" id="nRc.2.0.1.t39375-RA"/>
    </source>
</evidence>
<dbReference type="FunFam" id="1.20.1740.10:FF:000022">
    <property type="entry name" value="Bumetanide-sensitive na-k-cl cotransport protein"/>
    <property type="match status" value="1"/>
</dbReference>
<evidence type="ECO:0000256" key="4">
    <source>
        <dbReference type="ARBA" id="ARBA00022538"/>
    </source>
</evidence>
<feature type="transmembrane region" description="Helical" evidence="15">
    <location>
        <begin position="79"/>
        <end position="100"/>
    </location>
</feature>